<sequence>MTRRSSPLPTQGARGGVRVRTVEVNAAGLRLSGLLAVPPASPPKAVIVALHGAGMSAGYFHSQADPAASLLSLAAARGYAALALDRPGYGVSVTELPDGLELDEQAGRIRHALTDYRGRHPAGAGFFIVGHSLGGKLALTVAAGWSGDALLGVDVSGISDRWAVDPAVHRDMNDRRTRPLSWGPLRLYPPGTFRHAMELAAPIPLRELAEIPHWPHRYPDVARRVRVPVRFTFAEYERWWRCDPQTVEAMTARLAAPLVRTERLAEAGHNISLGYAARDYHLGVLTFVEECLGRSETGKG</sequence>
<dbReference type="OrthoDB" id="4276066at2"/>
<feature type="domain" description="AB hydrolase-1" evidence="1">
    <location>
        <begin position="47"/>
        <end position="271"/>
    </location>
</feature>
<reference evidence="3" key="1">
    <citation type="submission" date="2016-10" db="EMBL/GenBank/DDBJ databases">
        <authorList>
            <person name="Varghese N."/>
            <person name="Submissions S."/>
        </authorList>
    </citation>
    <scope>NUCLEOTIDE SEQUENCE [LARGE SCALE GENOMIC DNA]</scope>
    <source>
        <strain evidence="3">DSM 43163</strain>
    </source>
</reference>
<dbReference type="EMBL" id="FNVO01000014">
    <property type="protein sequence ID" value="SEG81228.1"/>
    <property type="molecule type" value="Genomic_DNA"/>
</dbReference>
<gene>
    <name evidence="2" type="ORF">SAMN04489712_1142</name>
</gene>
<dbReference type="InterPro" id="IPR029058">
    <property type="entry name" value="AB_hydrolase_fold"/>
</dbReference>
<protein>
    <submittedName>
        <fullName evidence="2">Alpha/beta hydrolase family protein</fullName>
    </submittedName>
</protein>
<dbReference type="AlphaFoldDB" id="A0A1H6D819"/>
<dbReference type="GO" id="GO:0016787">
    <property type="term" value="F:hydrolase activity"/>
    <property type="evidence" value="ECO:0007669"/>
    <property type="project" value="UniProtKB-KW"/>
</dbReference>
<dbReference type="InterPro" id="IPR000073">
    <property type="entry name" value="AB_hydrolase_1"/>
</dbReference>
<evidence type="ECO:0000313" key="3">
    <source>
        <dbReference type="Proteomes" id="UP000236723"/>
    </source>
</evidence>
<dbReference type="Gene3D" id="3.40.50.1820">
    <property type="entry name" value="alpha/beta hydrolase"/>
    <property type="match status" value="1"/>
</dbReference>
<dbReference type="SUPFAM" id="SSF53474">
    <property type="entry name" value="alpha/beta-Hydrolases"/>
    <property type="match status" value="1"/>
</dbReference>
<evidence type="ECO:0000259" key="1">
    <source>
        <dbReference type="Pfam" id="PF12697"/>
    </source>
</evidence>
<organism evidence="2 3">
    <name type="scientific">Thermomonospora echinospora</name>
    <dbReference type="NCBI Taxonomy" id="1992"/>
    <lineage>
        <taxon>Bacteria</taxon>
        <taxon>Bacillati</taxon>
        <taxon>Actinomycetota</taxon>
        <taxon>Actinomycetes</taxon>
        <taxon>Streptosporangiales</taxon>
        <taxon>Thermomonosporaceae</taxon>
        <taxon>Thermomonospora</taxon>
    </lineage>
</organism>
<keyword evidence="2" id="KW-0378">Hydrolase</keyword>
<dbReference type="Proteomes" id="UP000236723">
    <property type="component" value="Unassembled WGS sequence"/>
</dbReference>
<evidence type="ECO:0000313" key="2">
    <source>
        <dbReference type="EMBL" id="SEG81228.1"/>
    </source>
</evidence>
<name>A0A1H6D819_9ACTN</name>
<dbReference type="Pfam" id="PF12697">
    <property type="entry name" value="Abhydrolase_6"/>
    <property type="match status" value="1"/>
</dbReference>
<proteinExistence type="predicted"/>
<keyword evidence="3" id="KW-1185">Reference proteome</keyword>
<accession>A0A1H6D819</accession>